<dbReference type="Pfam" id="PF00534">
    <property type="entry name" value="Glycos_transf_1"/>
    <property type="match status" value="1"/>
</dbReference>
<gene>
    <name evidence="2" type="ORF">FM038_020575</name>
</gene>
<keyword evidence="2" id="KW-0328">Glycosyltransferase</keyword>
<dbReference type="SUPFAM" id="SSF53756">
    <property type="entry name" value="UDP-Glycosyltransferase/glycogen phosphorylase"/>
    <property type="match status" value="1"/>
</dbReference>
<sequence>MKPKVIHLIDDQKLGGVKLAVEGLCHSSLNREFNFEIYHINLKAWKPVRYQADIICLHAAASWQKLPAMALLKLVNLGIPILYQEHHYSEGFVLHQVKTKWRFLMMLKLYYGLMNKVLAVSQAQGKWLLKLRLVSKDKLFITGQAKSLDALTSLNHHVFSWPLVIGAYGRLHHQKGFDILLRAIAAVKTDKLELRIAGSGEQELELELRALAEHDNEGDSRVTFVDEIKDVPHFLNGCDLVIIPSRWEPFGLTCQESLAAGKVVIANNIDGLTEQLINLNSANETTHQDKDVHSIVLDELTEECLEIAIRQQISSIEERQAQDVKNGFVYGLSQHQRELVAQAWPSLLLRWRELLHSV</sequence>
<proteinExistence type="predicted"/>
<accession>A0ABX6VAG4</accession>
<protein>
    <submittedName>
        <fullName evidence="2">Glycosyltransferase</fullName>
        <ecNumber evidence="2">2.4.-.-</ecNumber>
    </submittedName>
</protein>
<dbReference type="PANTHER" id="PTHR12526">
    <property type="entry name" value="GLYCOSYLTRANSFERASE"/>
    <property type="match status" value="1"/>
</dbReference>
<evidence type="ECO:0000259" key="1">
    <source>
        <dbReference type="Pfam" id="PF00534"/>
    </source>
</evidence>
<dbReference type="EC" id="2.4.-.-" evidence="2"/>
<organism evidence="2 3">
    <name type="scientific">Shewanella eurypsychrophilus</name>
    <dbReference type="NCBI Taxonomy" id="2593656"/>
    <lineage>
        <taxon>Bacteria</taxon>
        <taxon>Pseudomonadati</taxon>
        <taxon>Pseudomonadota</taxon>
        <taxon>Gammaproteobacteria</taxon>
        <taxon>Alteromonadales</taxon>
        <taxon>Shewanellaceae</taxon>
        <taxon>Shewanella</taxon>
    </lineage>
</organism>
<name>A0ABX6VAG4_9GAMM</name>
<reference evidence="2" key="1">
    <citation type="submission" date="2021-07" db="EMBL/GenBank/DDBJ databases">
        <title>Shewanella sp. YLB-07 whole genome sequence.</title>
        <authorList>
            <person name="Yu L."/>
        </authorList>
    </citation>
    <scope>NUCLEOTIDE SEQUENCE</scope>
    <source>
        <strain evidence="2">YLB-08</strain>
    </source>
</reference>
<dbReference type="Gene3D" id="3.40.50.2000">
    <property type="entry name" value="Glycogen Phosphorylase B"/>
    <property type="match status" value="1"/>
</dbReference>
<keyword evidence="2" id="KW-0808">Transferase</keyword>
<dbReference type="EMBL" id="CP045503">
    <property type="protein sequence ID" value="QPG59507.1"/>
    <property type="molecule type" value="Genomic_DNA"/>
</dbReference>
<feature type="domain" description="Glycosyl transferase family 1" evidence="1">
    <location>
        <begin position="164"/>
        <end position="280"/>
    </location>
</feature>
<keyword evidence="3" id="KW-1185">Reference proteome</keyword>
<dbReference type="GO" id="GO:0016757">
    <property type="term" value="F:glycosyltransferase activity"/>
    <property type="evidence" value="ECO:0007669"/>
    <property type="project" value="UniProtKB-KW"/>
</dbReference>
<dbReference type="Proteomes" id="UP000316416">
    <property type="component" value="Chromosome"/>
</dbReference>
<evidence type="ECO:0000313" key="2">
    <source>
        <dbReference type="EMBL" id="QPG59507.1"/>
    </source>
</evidence>
<evidence type="ECO:0000313" key="3">
    <source>
        <dbReference type="Proteomes" id="UP000316416"/>
    </source>
</evidence>
<dbReference type="InterPro" id="IPR001296">
    <property type="entry name" value="Glyco_trans_1"/>
</dbReference>
<dbReference type="PANTHER" id="PTHR12526:SF630">
    <property type="entry name" value="GLYCOSYLTRANSFERASE"/>
    <property type="match status" value="1"/>
</dbReference>